<evidence type="ECO:0000313" key="2">
    <source>
        <dbReference type="Proteomes" id="UP000828390"/>
    </source>
</evidence>
<evidence type="ECO:0000313" key="1">
    <source>
        <dbReference type="EMBL" id="KAH3791728.1"/>
    </source>
</evidence>
<keyword evidence="2" id="KW-1185">Reference proteome</keyword>
<name>A0A9D4F695_DREPO</name>
<proteinExistence type="predicted"/>
<comment type="caution">
    <text evidence="1">The sequence shown here is derived from an EMBL/GenBank/DDBJ whole genome shotgun (WGS) entry which is preliminary data.</text>
</comment>
<organism evidence="1 2">
    <name type="scientific">Dreissena polymorpha</name>
    <name type="common">Zebra mussel</name>
    <name type="synonym">Mytilus polymorpha</name>
    <dbReference type="NCBI Taxonomy" id="45954"/>
    <lineage>
        <taxon>Eukaryota</taxon>
        <taxon>Metazoa</taxon>
        <taxon>Spiralia</taxon>
        <taxon>Lophotrochozoa</taxon>
        <taxon>Mollusca</taxon>
        <taxon>Bivalvia</taxon>
        <taxon>Autobranchia</taxon>
        <taxon>Heteroconchia</taxon>
        <taxon>Euheterodonta</taxon>
        <taxon>Imparidentia</taxon>
        <taxon>Neoheterodontei</taxon>
        <taxon>Myida</taxon>
        <taxon>Dreissenoidea</taxon>
        <taxon>Dreissenidae</taxon>
        <taxon>Dreissena</taxon>
    </lineage>
</organism>
<dbReference type="Proteomes" id="UP000828390">
    <property type="component" value="Unassembled WGS sequence"/>
</dbReference>
<gene>
    <name evidence="1" type="ORF">DPMN_145217</name>
</gene>
<sequence length="54" mass="6200">MVLMPYAARAAPDQPSRSHSLVISYSVRLWDHETLRDIIAYSVAPYKTPRLSRL</sequence>
<dbReference type="AlphaFoldDB" id="A0A9D4F695"/>
<reference evidence="1" key="1">
    <citation type="journal article" date="2019" name="bioRxiv">
        <title>The Genome of the Zebra Mussel, Dreissena polymorpha: A Resource for Invasive Species Research.</title>
        <authorList>
            <person name="McCartney M.A."/>
            <person name="Auch B."/>
            <person name="Kono T."/>
            <person name="Mallez S."/>
            <person name="Zhang Y."/>
            <person name="Obille A."/>
            <person name="Becker A."/>
            <person name="Abrahante J.E."/>
            <person name="Garbe J."/>
            <person name="Badalamenti J.P."/>
            <person name="Herman A."/>
            <person name="Mangelson H."/>
            <person name="Liachko I."/>
            <person name="Sullivan S."/>
            <person name="Sone E.D."/>
            <person name="Koren S."/>
            <person name="Silverstein K.A.T."/>
            <person name="Beckman K.B."/>
            <person name="Gohl D.M."/>
        </authorList>
    </citation>
    <scope>NUCLEOTIDE SEQUENCE</scope>
    <source>
        <strain evidence="1">Duluth1</strain>
        <tissue evidence="1">Whole animal</tissue>
    </source>
</reference>
<accession>A0A9D4F695</accession>
<dbReference type="EMBL" id="JAIWYP010000007">
    <property type="protein sequence ID" value="KAH3791728.1"/>
    <property type="molecule type" value="Genomic_DNA"/>
</dbReference>
<protein>
    <submittedName>
        <fullName evidence="1">Uncharacterized protein</fullName>
    </submittedName>
</protein>
<reference evidence="1" key="2">
    <citation type="submission" date="2020-11" db="EMBL/GenBank/DDBJ databases">
        <authorList>
            <person name="McCartney M.A."/>
            <person name="Auch B."/>
            <person name="Kono T."/>
            <person name="Mallez S."/>
            <person name="Becker A."/>
            <person name="Gohl D.M."/>
            <person name="Silverstein K.A.T."/>
            <person name="Koren S."/>
            <person name="Bechman K.B."/>
            <person name="Herman A."/>
            <person name="Abrahante J.E."/>
            <person name="Garbe J."/>
        </authorList>
    </citation>
    <scope>NUCLEOTIDE SEQUENCE</scope>
    <source>
        <strain evidence="1">Duluth1</strain>
        <tissue evidence="1">Whole animal</tissue>
    </source>
</reference>